<dbReference type="InterPro" id="IPR036278">
    <property type="entry name" value="Sialidase_sf"/>
</dbReference>
<dbReference type="RefSeq" id="WP_055704550.1">
    <property type="nucleotide sequence ID" value="NZ_JBPJFI010000001.1"/>
</dbReference>
<gene>
    <name evidence="1" type="ORF">FB563_2540</name>
</gene>
<accession>A0A542UES2</accession>
<dbReference type="Proteomes" id="UP000318103">
    <property type="component" value="Unassembled WGS sequence"/>
</dbReference>
<dbReference type="OrthoDB" id="9764804at2"/>
<name>A0A542UES2_9ACTN</name>
<keyword evidence="2" id="KW-1185">Reference proteome</keyword>
<reference evidence="1 2" key="1">
    <citation type="submission" date="2019-06" db="EMBL/GenBank/DDBJ databases">
        <title>Sequencing the genomes of 1000 actinobacteria strains.</title>
        <authorList>
            <person name="Klenk H.-P."/>
        </authorList>
    </citation>
    <scope>NUCLEOTIDE SEQUENCE [LARGE SCALE GENOMIC DNA]</scope>
    <source>
        <strain evidence="1 2">DSM 41929</strain>
    </source>
</reference>
<dbReference type="AlphaFoldDB" id="A0A542UES2"/>
<evidence type="ECO:0000313" key="2">
    <source>
        <dbReference type="Proteomes" id="UP000318103"/>
    </source>
</evidence>
<comment type="caution">
    <text evidence="1">The sequence shown here is derived from an EMBL/GenBank/DDBJ whole genome shotgun (WGS) entry which is preliminary data.</text>
</comment>
<dbReference type="Gene3D" id="2.130.10.10">
    <property type="entry name" value="YVTN repeat-like/Quinoprotein amine dehydrogenase"/>
    <property type="match status" value="1"/>
</dbReference>
<evidence type="ECO:0000313" key="1">
    <source>
        <dbReference type="EMBL" id="TQK97564.1"/>
    </source>
</evidence>
<protein>
    <submittedName>
        <fullName evidence="1">Uncharacterized protein</fullName>
    </submittedName>
</protein>
<proteinExistence type="predicted"/>
<dbReference type="EMBL" id="VFNX01000001">
    <property type="protein sequence ID" value="TQK97564.1"/>
    <property type="molecule type" value="Genomic_DNA"/>
</dbReference>
<sequence length="115" mass="11785">MINGFSRHWNEGPGAGYGHIWKTTDGGATWTDVSGDPAAAGSFPDVPANAALITRSGTLVVATDLGVSTGTSTGHWAHLGTGLPTSPAVYLSPSPDGGRVYVATHGRGIWKTRTP</sequence>
<dbReference type="SUPFAM" id="SSF50939">
    <property type="entry name" value="Sialidases"/>
    <property type="match status" value="1"/>
</dbReference>
<dbReference type="InterPro" id="IPR015943">
    <property type="entry name" value="WD40/YVTN_repeat-like_dom_sf"/>
</dbReference>
<organism evidence="1 2">
    <name type="scientific">Streptomyces puniciscabiei</name>
    <dbReference type="NCBI Taxonomy" id="164348"/>
    <lineage>
        <taxon>Bacteria</taxon>
        <taxon>Bacillati</taxon>
        <taxon>Actinomycetota</taxon>
        <taxon>Actinomycetes</taxon>
        <taxon>Kitasatosporales</taxon>
        <taxon>Streptomycetaceae</taxon>
        <taxon>Streptomyces</taxon>
    </lineage>
</organism>